<keyword evidence="2" id="KW-0238">DNA-binding</keyword>
<dbReference type="AlphaFoldDB" id="A0A1B2DJW0"/>
<dbReference type="GO" id="GO:0000160">
    <property type="term" value="P:phosphorelay signal transduction system"/>
    <property type="evidence" value="ECO:0007669"/>
    <property type="project" value="InterPro"/>
</dbReference>
<dbReference type="Gene3D" id="3.40.50.2300">
    <property type="match status" value="1"/>
</dbReference>
<evidence type="ECO:0000259" key="5">
    <source>
        <dbReference type="PROSITE" id="PS01124"/>
    </source>
</evidence>
<keyword evidence="4" id="KW-0597">Phosphoprotein</keyword>
<dbReference type="EMBL" id="CP016808">
    <property type="protein sequence ID" value="ANY67971.1"/>
    <property type="molecule type" value="Genomic_DNA"/>
</dbReference>
<organism evidence="7">
    <name type="scientific">Paenibacillus sp. BIHB 4019</name>
    <dbReference type="NCBI Taxonomy" id="1870819"/>
    <lineage>
        <taxon>Bacteria</taxon>
        <taxon>Bacillati</taxon>
        <taxon>Bacillota</taxon>
        <taxon>Bacilli</taxon>
        <taxon>Bacillales</taxon>
        <taxon>Paenibacillaceae</taxon>
        <taxon>Paenibacillus</taxon>
    </lineage>
</organism>
<dbReference type="InterPro" id="IPR011006">
    <property type="entry name" value="CheY-like_superfamily"/>
</dbReference>
<evidence type="ECO:0000256" key="3">
    <source>
        <dbReference type="ARBA" id="ARBA00023163"/>
    </source>
</evidence>
<dbReference type="CDD" id="cd17536">
    <property type="entry name" value="REC_YesN-like"/>
    <property type="match status" value="1"/>
</dbReference>
<dbReference type="PRINTS" id="PR00032">
    <property type="entry name" value="HTHARAC"/>
</dbReference>
<protein>
    <recommendedName>
        <fullName evidence="8">DNA-binding response regulator</fullName>
    </recommendedName>
</protein>
<dbReference type="InterPro" id="IPR018062">
    <property type="entry name" value="HTH_AraC-typ_CS"/>
</dbReference>
<name>A0A1B2DJW0_9BACL</name>
<evidence type="ECO:0000256" key="1">
    <source>
        <dbReference type="ARBA" id="ARBA00023015"/>
    </source>
</evidence>
<dbReference type="RefSeq" id="WP_099519140.1">
    <property type="nucleotide sequence ID" value="NZ_CP016808.1"/>
</dbReference>
<dbReference type="Pfam" id="PF12833">
    <property type="entry name" value="HTH_18"/>
    <property type="match status" value="1"/>
</dbReference>
<dbReference type="SMART" id="SM00342">
    <property type="entry name" value="HTH_ARAC"/>
    <property type="match status" value="1"/>
</dbReference>
<dbReference type="InterPro" id="IPR020449">
    <property type="entry name" value="Tscrpt_reg_AraC-type_HTH"/>
</dbReference>
<dbReference type="Gene3D" id="1.10.10.60">
    <property type="entry name" value="Homeodomain-like"/>
    <property type="match status" value="2"/>
</dbReference>
<dbReference type="PROSITE" id="PS50110">
    <property type="entry name" value="RESPONSE_REGULATORY"/>
    <property type="match status" value="1"/>
</dbReference>
<dbReference type="PANTHER" id="PTHR43280">
    <property type="entry name" value="ARAC-FAMILY TRANSCRIPTIONAL REGULATOR"/>
    <property type="match status" value="1"/>
</dbReference>
<dbReference type="InterPro" id="IPR018060">
    <property type="entry name" value="HTH_AraC"/>
</dbReference>
<evidence type="ECO:0000256" key="2">
    <source>
        <dbReference type="ARBA" id="ARBA00023125"/>
    </source>
</evidence>
<dbReference type="InterPro" id="IPR001789">
    <property type="entry name" value="Sig_transdc_resp-reg_receiver"/>
</dbReference>
<evidence type="ECO:0000256" key="4">
    <source>
        <dbReference type="PROSITE-ProRule" id="PRU00169"/>
    </source>
</evidence>
<sequence length="542" mass="61450">MYQLLIVDDERSVVEGVAATLLEYGMAGIEIHKAFSASDALAIMRKCAIDLMITDIRMPGISGLELMERVRKSSGSTAVILLTGYAEFEYAKQALTSGASNYLLKPVNDEDLISAVKKALLTVQKEKEAAISRDNTQRALRENLPLLQRNLLIDLLENRVIPPAALEKRLQKLALPFSLEHAASLLLIRLEEPFFQYGHNDRALLEYAVGNIAEEVLSDFYQIWMCSDSRDYLAVVVQALDGNSGIAGAMAEQELMRRCLYLQEQVQRYLNGSISIVISAWGAFPDQLSSSYHLALTAYLKHIGAGRGLFLSLGEQRVLAPVRTFKHLYEPPLLPDLLESGRWDSFMEKLGLIFDELETDFDGSAEHSLEVYCAVTGTLSFIAHKSGYGLFDFLEIEEQHMMVFESLRQQRRLRDKLMRLAENIRSALETEAMGSQSRLIKKVQRFIDEQLAHTISLTMIAEHVFLHPVYLSQVYKAATDESLSDYIQRIRMEKSAYWLRNSKLKIYEIGSKVGYQNAPYFIKVFKKVYGMTPQDYRELHSV</sequence>
<dbReference type="Pfam" id="PF00072">
    <property type="entry name" value="Response_reg"/>
    <property type="match status" value="1"/>
</dbReference>
<dbReference type="SUPFAM" id="SSF52172">
    <property type="entry name" value="CheY-like"/>
    <property type="match status" value="1"/>
</dbReference>
<keyword evidence="1" id="KW-0805">Transcription regulation</keyword>
<evidence type="ECO:0008006" key="8">
    <source>
        <dbReference type="Google" id="ProtNLM"/>
    </source>
</evidence>
<reference evidence="7" key="1">
    <citation type="submission" date="2016-08" db="EMBL/GenBank/DDBJ databases">
        <title>Complete Genome Seqeunce of Paenibacillus sp. BIHB 4019 from tea rhizoplane.</title>
        <authorList>
            <person name="Thakur R."/>
            <person name="Swarnkar M.K."/>
            <person name="Gulati A."/>
        </authorList>
    </citation>
    <scope>NUCLEOTIDE SEQUENCE [LARGE SCALE GENOMIC DNA]</scope>
    <source>
        <strain evidence="7">BIHB4019</strain>
    </source>
</reference>
<dbReference type="PROSITE" id="PS01124">
    <property type="entry name" value="HTH_ARAC_FAMILY_2"/>
    <property type="match status" value="1"/>
</dbReference>
<evidence type="ECO:0000259" key="6">
    <source>
        <dbReference type="PROSITE" id="PS50110"/>
    </source>
</evidence>
<feature type="domain" description="HTH araC/xylS-type" evidence="5">
    <location>
        <begin position="441"/>
        <end position="539"/>
    </location>
</feature>
<proteinExistence type="predicted"/>
<dbReference type="GO" id="GO:0003700">
    <property type="term" value="F:DNA-binding transcription factor activity"/>
    <property type="evidence" value="ECO:0007669"/>
    <property type="project" value="InterPro"/>
</dbReference>
<evidence type="ECO:0000313" key="7">
    <source>
        <dbReference type="EMBL" id="ANY67971.1"/>
    </source>
</evidence>
<dbReference type="GO" id="GO:0043565">
    <property type="term" value="F:sequence-specific DNA binding"/>
    <property type="evidence" value="ECO:0007669"/>
    <property type="project" value="InterPro"/>
</dbReference>
<feature type="modified residue" description="4-aspartylphosphate" evidence="4">
    <location>
        <position position="55"/>
    </location>
</feature>
<dbReference type="PANTHER" id="PTHR43280:SF10">
    <property type="entry name" value="REGULATORY PROTEIN POCR"/>
    <property type="match status" value="1"/>
</dbReference>
<gene>
    <name evidence="7" type="ORF">BBD42_16940</name>
</gene>
<keyword evidence="3" id="KW-0804">Transcription</keyword>
<dbReference type="InterPro" id="IPR009057">
    <property type="entry name" value="Homeodomain-like_sf"/>
</dbReference>
<dbReference type="PROSITE" id="PS00041">
    <property type="entry name" value="HTH_ARAC_FAMILY_1"/>
    <property type="match status" value="1"/>
</dbReference>
<accession>A0A1B2DJW0</accession>
<feature type="domain" description="Response regulatory" evidence="6">
    <location>
        <begin position="3"/>
        <end position="120"/>
    </location>
</feature>
<dbReference type="SMART" id="SM00448">
    <property type="entry name" value="REC"/>
    <property type="match status" value="1"/>
</dbReference>
<dbReference type="SUPFAM" id="SSF46689">
    <property type="entry name" value="Homeodomain-like"/>
    <property type="match status" value="2"/>
</dbReference>